<dbReference type="SMART" id="SM00131">
    <property type="entry name" value="KU"/>
    <property type="match status" value="3"/>
</dbReference>
<proteinExistence type="predicted"/>
<dbReference type="SUPFAM" id="SSF57362">
    <property type="entry name" value="BPTI-like"/>
    <property type="match status" value="3"/>
</dbReference>
<comment type="caution">
    <text evidence="10">The sequence shown here is derived from an EMBL/GenBank/DDBJ whole genome shotgun (WGS) entry which is preliminary data.</text>
</comment>
<dbReference type="InterPro" id="IPR008296">
    <property type="entry name" value="TFPI-like"/>
</dbReference>
<accession>A0ABV0TBT0</accession>
<comment type="subcellular location">
    <subcellularLocation>
        <location evidence="8">Secreted</location>
    </subcellularLocation>
</comment>
<feature type="chain" id="PRO_5045015690" description="Tissue factor pathway inhibitor" evidence="8">
    <location>
        <begin position="20"/>
        <end position="226"/>
    </location>
</feature>
<dbReference type="EMBL" id="JAHRIQ010027059">
    <property type="protein sequence ID" value="MEQ2230357.1"/>
    <property type="molecule type" value="Genomic_DNA"/>
</dbReference>
<evidence type="ECO:0000256" key="4">
    <source>
        <dbReference type="ARBA" id="ARBA00022900"/>
    </source>
</evidence>
<gene>
    <name evidence="10" type="ORF">ILYODFUR_028450</name>
</gene>
<protein>
    <recommendedName>
        <fullName evidence="8">Tissue factor pathway inhibitor</fullName>
    </recommendedName>
</protein>
<evidence type="ECO:0000256" key="7">
    <source>
        <dbReference type="ARBA" id="ARBA00023180"/>
    </source>
</evidence>
<evidence type="ECO:0000313" key="10">
    <source>
        <dbReference type="EMBL" id="MEQ2230357.1"/>
    </source>
</evidence>
<dbReference type="Gene3D" id="4.10.410.10">
    <property type="entry name" value="Pancreatic trypsin inhibitor Kunitz domain"/>
    <property type="match status" value="3"/>
</dbReference>
<keyword evidence="8" id="KW-0732">Signal</keyword>
<evidence type="ECO:0000256" key="8">
    <source>
        <dbReference type="PIRNR" id="PIRNR001620"/>
    </source>
</evidence>
<evidence type="ECO:0000256" key="5">
    <source>
        <dbReference type="ARBA" id="ARBA00023084"/>
    </source>
</evidence>
<evidence type="ECO:0000256" key="6">
    <source>
        <dbReference type="ARBA" id="ARBA00023157"/>
    </source>
</evidence>
<keyword evidence="3" id="KW-0677">Repeat</keyword>
<dbReference type="InterPro" id="IPR020901">
    <property type="entry name" value="Prtase_inh_Kunz-CS"/>
</dbReference>
<keyword evidence="1 8" id="KW-0646">Protease inhibitor</keyword>
<feature type="signal peptide" evidence="8">
    <location>
        <begin position="1"/>
        <end position="19"/>
    </location>
</feature>
<dbReference type="Pfam" id="PF00014">
    <property type="entry name" value="Kunitz_BPTI"/>
    <property type="match status" value="3"/>
</dbReference>
<dbReference type="InterPro" id="IPR050098">
    <property type="entry name" value="TFPI/VKTCI-like"/>
</dbReference>
<dbReference type="Proteomes" id="UP001482620">
    <property type="component" value="Unassembled WGS sequence"/>
</dbReference>
<keyword evidence="11" id="KW-1185">Reference proteome</keyword>
<evidence type="ECO:0000256" key="1">
    <source>
        <dbReference type="ARBA" id="ARBA00022690"/>
    </source>
</evidence>
<evidence type="ECO:0000256" key="3">
    <source>
        <dbReference type="ARBA" id="ARBA00022737"/>
    </source>
</evidence>
<dbReference type="PIRSF" id="PIRSF001620">
    <property type="entry name" value="TFPI"/>
    <property type="match status" value="1"/>
</dbReference>
<keyword evidence="5 8" id="KW-0094">Blood coagulation</keyword>
<dbReference type="PANTHER" id="PTHR10083:SF374">
    <property type="entry name" value="BPTI_KUNITZ INHIBITOR DOMAIN-CONTAINING PROTEIN"/>
    <property type="match status" value="1"/>
</dbReference>
<feature type="domain" description="BPTI/Kunitz inhibitor" evidence="9">
    <location>
        <begin position="147"/>
        <end position="197"/>
    </location>
</feature>
<dbReference type="PROSITE" id="PS50279">
    <property type="entry name" value="BPTI_KUNITZ_2"/>
    <property type="match status" value="3"/>
</dbReference>
<keyword evidence="7" id="KW-0325">Glycoprotein</keyword>
<dbReference type="InterPro" id="IPR036880">
    <property type="entry name" value="Kunitz_BPTI_sf"/>
</dbReference>
<evidence type="ECO:0000313" key="11">
    <source>
        <dbReference type="Proteomes" id="UP001482620"/>
    </source>
</evidence>
<organism evidence="10 11">
    <name type="scientific">Ilyodon furcidens</name>
    <name type="common">goldbreast splitfin</name>
    <dbReference type="NCBI Taxonomy" id="33524"/>
    <lineage>
        <taxon>Eukaryota</taxon>
        <taxon>Metazoa</taxon>
        <taxon>Chordata</taxon>
        <taxon>Craniata</taxon>
        <taxon>Vertebrata</taxon>
        <taxon>Euteleostomi</taxon>
        <taxon>Actinopterygii</taxon>
        <taxon>Neopterygii</taxon>
        <taxon>Teleostei</taxon>
        <taxon>Neoteleostei</taxon>
        <taxon>Acanthomorphata</taxon>
        <taxon>Ovalentaria</taxon>
        <taxon>Atherinomorphae</taxon>
        <taxon>Cyprinodontiformes</taxon>
        <taxon>Goodeidae</taxon>
        <taxon>Ilyodon</taxon>
    </lineage>
</organism>
<dbReference type="PROSITE" id="PS00280">
    <property type="entry name" value="BPTI_KUNITZ_1"/>
    <property type="match status" value="2"/>
</dbReference>
<evidence type="ECO:0000259" key="9">
    <source>
        <dbReference type="PROSITE" id="PS50279"/>
    </source>
</evidence>
<keyword evidence="4 8" id="KW-0722">Serine protease inhibitor</keyword>
<dbReference type="PRINTS" id="PR00759">
    <property type="entry name" value="BASICPTASE"/>
</dbReference>
<dbReference type="InterPro" id="IPR002223">
    <property type="entry name" value="Kunitz_BPTI"/>
</dbReference>
<sequence length="226" mass="25533">MEFALFAFLTFTSLFSSLASLRHEGSCLVPVDEGPCKGNVERYYYSTLTQKCEVFTYGGCRGNANNFNSYQECRKTCFRIPKIPQNCRFPKEEGHCRGLFPRYFFNITTMRCESFSYGGCGGNANRFQDRTSCRNHCIPKTDIPVMCLDPLDKGTCSASITRYYYNAATKKCEEFVYSGCGGGVNNFESQESCVKVCVQGVKKRKGHGKLRRLKKNRNNGTPLLQA</sequence>
<keyword evidence="6" id="KW-1015">Disulfide bond</keyword>
<dbReference type="PANTHER" id="PTHR10083">
    <property type="entry name" value="KUNITZ-TYPE PROTEASE INHIBITOR-RELATED"/>
    <property type="match status" value="1"/>
</dbReference>
<evidence type="ECO:0000256" key="2">
    <source>
        <dbReference type="ARBA" id="ARBA00022696"/>
    </source>
</evidence>
<reference evidence="10 11" key="1">
    <citation type="submission" date="2021-06" db="EMBL/GenBank/DDBJ databases">
        <authorList>
            <person name="Palmer J.M."/>
        </authorList>
    </citation>
    <scope>NUCLEOTIDE SEQUENCE [LARGE SCALE GENOMIC DNA]</scope>
    <source>
        <strain evidence="11">if_2019</strain>
        <tissue evidence="10">Muscle</tissue>
    </source>
</reference>
<name>A0ABV0TBT0_9TELE</name>
<feature type="domain" description="BPTI/Kunitz inhibitor" evidence="9">
    <location>
        <begin position="27"/>
        <end position="77"/>
    </location>
</feature>
<keyword evidence="2 8" id="KW-0356">Hemostasis</keyword>
<feature type="domain" description="BPTI/Kunitz inhibitor" evidence="9">
    <location>
        <begin position="87"/>
        <end position="137"/>
    </location>
</feature>